<dbReference type="Proteomes" id="UP000308802">
    <property type="component" value="Unassembled WGS sequence"/>
</dbReference>
<evidence type="ECO:0000313" key="4">
    <source>
        <dbReference type="Proteomes" id="UP000308802"/>
    </source>
</evidence>
<dbReference type="PANTHER" id="PTHR39611:SF1">
    <property type="entry name" value="HYDROXYPROLINE-RICH GLYCOPROTEIN DZ-HRGP"/>
    <property type="match status" value="1"/>
</dbReference>
<dbReference type="InterPro" id="IPR055936">
    <property type="entry name" value="DUF7514"/>
</dbReference>
<accession>A0A4S8Z9A2</accession>
<organism evidence="3 4">
    <name type="scientific">Aureobasidium pullulans</name>
    <name type="common">Black yeast</name>
    <name type="synonym">Pullularia pullulans</name>
    <dbReference type="NCBI Taxonomy" id="5580"/>
    <lineage>
        <taxon>Eukaryota</taxon>
        <taxon>Fungi</taxon>
        <taxon>Dikarya</taxon>
        <taxon>Ascomycota</taxon>
        <taxon>Pezizomycotina</taxon>
        <taxon>Dothideomycetes</taxon>
        <taxon>Dothideomycetidae</taxon>
        <taxon>Dothideales</taxon>
        <taxon>Saccotheciaceae</taxon>
        <taxon>Aureobasidium</taxon>
    </lineage>
</organism>
<feature type="compositionally biased region" description="Basic and acidic residues" evidence="1">
    <location>
        <begin position="583"/>
        <end position="605"/>
    </location>
</feature>
<reference evidence="3 4" key="1">
    <citation type="submission" date="2018-10" db="EMBL/GenBank/DDBJ databases">
        <title>Fifty Aureobasidium pullulans genomes reveal a recombining polyextremotolerant generalist.</title>
        <authorList>
            <person name="Gostincar C."/>
            <person name="Turk M."/>
            <person name="Zajc J."/>
            <person name="Gunde-Cimerman N."/>
        </authorList>
    </citation>
    <scope>NUCLEOTIDE SEQUENCE [LARGE SCALE GENOMIC DNA]</scope>
    <source>
        <strain evidence="3 4">EXF-10659</strain>
    </source>
</reference>
<feature type="compositionally biased region" description="Pro residues" evidence="1">
    <location>
        <begin position="421"/>
        <end position="430"/>
    </location>
</feature>
<feature type="region of interest" description="Disordered" evidence="1">
    <location>
        <begin position="57"/>
        <end position="95"/>
    </location>
</feature>
<gene>
    <name evidence="3" type="ORF">D6D19_10101</name>
</gene>
<name>A0A4S8Z9A2_AURPU</name>
<evidence type="ECO:0000313" key="3">
    <source>
        <dbReference type="EMBL" id="THW60500.1"/>
    </source>
</evidence>
<feature type="region of interest" description="Disordered" evidence="1">
    <location>
        <begin position="134"/>
        <end position="228"/>
    </location>
</feature>
<feature type="region of interest" description="Disordered" evidence="1">
    <location>
        <begin position="461"/>
        <end position="644"/>
    </location>
</feature>
<proteinExistence type="predicted"/>
<dbReference type="EMBL" id="QZAO01000677">
    <property type="protein sequence ID" value="THW60500.1"/>
    <property type="molecule type" value="Genomic_DNA"/>
</dbReference>
<dbReference type="PANTHER" id="PTHR39611">
    <property type="entry name" value="HYDROXYPROLINE-RICH GLYCOPROTEIN DZ-HRGP-RELATED"/>
    <property type="match status" value="1"/>
</dbReference>
<feature type="compositionally biased region" description="Low complexity" evidence="1">
    <location>
        <begin position="431"/>
        <end position="447"/>
    </location>
</feature>
<comment type="caution">
    <text evidence="3">The sequence shown here is derived from an EMBL/GenBank/DDBJ whole genome shotgun (WGS) entry which is preliminary data.</text>
</comment>
<evidence type="ECO:0000256" key="1">
    <source>
        <dbReference type="SAM" id="MobiDB-lite"/>
    </source>
</evidence>
<sequence>MEAPDTMPGYAVGENAWIGLEDQHFRRVRLTGRFVTEASMASGEGYRSPMQSANDSFELRRDDNLQKPDPDAYRRSRPRGNSNAVRPSSIYHQAPPVDDAVNHAFERSDAASQVDPTLVAQITEQVINTLKASGIGQQQQQPQQPPPPHARSAQSRSPAESAASLPGRYTPPSPTRDTASHRSLSPEPAMFDSDPYSVNYDLPRPNRSSGDASPVHPQEANKPRPKQVRVPSVIEETVLEKAWQPLFQSGQPTARLSQFLRGLALHIIDDYEPKRSLVIPPAKMLQFFDDVKLPTEIYPWRDVFGGRITCESISKIYRDLRCQHHFVQLGNHSVPDIPALTPDGFDRFMTTLIQAHPALEYERLAKAVLDMPISNADNPKERFPKELSQRLFPTSDDITQQQRLHAAISADRNIQLRSSNPMPPPPPPSSAQPQSQSQPGPTSHPTSATYAERQRAPYSGYASAIDEDDLRTTPAPIERQRQPYTAKEGSGKIHEEDRWNSDRSDHATRTTRANSAAPQPQFSQSRPTDIPSTSQRHHRLSASGQRPNLGTPPNLGYPSNPYTRSEGTNVGEIPSAYYSSNLHSDDRSRYPRREDESRDARDTKRASWYPSRGYDYDSTPYDDKRRTNGGTDGYGSYGGYPPRY</sequence>
<feature type="compositionally biased region" description="Basic and acidic residues" evidence="1">
    <location>
        <begin position="57"/>
        <end position="74"/>
    </location>
</feature>
<dbReference type="Pfam" id="PF24355">
    <property type="entry name" value="DUF7514"/>
    <property type="match status" value="1"/>
</dbReference>
<feature type="domain" description="DUF7514" evidence="2">
    <location>
        <begin position="247"/>
        <end position="407"/>
    </location>
</feature>
<feature type="compositionally biased region" description="Polar residues" evidence="1">
    <location>
        <begin position="510"/>
        <end position="534"/>
    </location>
</feature>
<feature type="compositionally biased region" description="Basic and acidic residues" evidence="1">
    <location>
        <begin position="489"/>
        <end position="508"/>
    </location>
</feature>
<feature type="region of interest" description="Disordered" evidence="1">
    <location>
        <begin position="416"/>
        <end position="449"/>
    </location>
</feature>
<protein>
    <recommendedName>
        <fullName evidence="2">DUF7514 domain-containing protein</fullName>
    </recommendedName>
</protein>
<dbReference type="AlphaFoldDB" id="A0A4S8Z9A2"/>
<evidence type="ECO:0000259" key="2">
    <source>
        <dbReference type="Pfam" id="PF24355"/>
    </source>
</evidence>